<dbReference type="PROSITE" id="PS51304">
    <property type="entry name" value="GALECTIN"/>
    <property type="match status" value="1"/>
</dbReference>
<dbReference type="InterPro" id="IPR013320">
    <property type="entry name" value="ConA-like_dom_sf"/>
</dbReference>
<organism evidence="22 23">
    <name type="scientific">Megalops atlanticus</name>
    <name type="common">Tarpon</name>
    <name type="synonym">Clupea gigantea</name>
    <dbReference type="NCBI Taxonomy" id="7932"/>
    <lineage>
        <taxon>Eukaryota</taxon>
        <taxon>Metazoa</taxon>
        <taxon>Chordata</taxon>
        <taxon>Craniata</taxon>
        <taxon>Vertebrata</taxon>
        <taxon>Euteleostomi</taxon>
        <taxon>Actinopterygii</taxon>
        <taxon>Neopterygii</taxon>
        <taxon>Teleostei</taxon>
        <taxon>Elopiformes</taxon>
        <taxon>Megalopidae</taxon>
        <taxon>Megalops</taxon>
    </lineage>
</organism>
<dbReference type="GO" id="GO:0030593">
    <property type="term" value="P:neutrophil chemotaxis"/>
    <property type="evidence" value="ECO:0007669"/>
    <property type="project" value="TreeGrafter"/>
</dbReference>
<dbReference type="GO" id="GO:0050918">
    <property type="term" value="P:positive chemotaxis"/>
    <property type="evidence" value="ECO:0007669"/>
    <property type="project" value="TreeGrafter"/>
</dbReference>
<evidence type="ECO:0000256" key="2">
    <source>
        <dbReference type="ARBA" id="ARBA00004496"/>
    </source>
</evidence>
<evidence type="ECO:0000256" key="13">
    <source>
        <dbReference type="ARBA" id="ARBA00022859"/>
    </source>
</evidence>
<dbReference type="GO" id="GO:0008380">
    <property type="term" value="P:RNA splicing"/>
    <property type="evidence" value="ECO:0007669"/>
    <property type="project" value="UniProtKB-KW"/>
</dbReference>
<feature type="non-terminal residue" evidence="22">
    <location>
        <position position="244"/>
    </location>
</feature>
<dbReference type="SMART" id="SM00276">
    <property type="entry name" value="GLECT"/>
    <property type="match status" value="1"/>
</dbReference>
<dbReference type="AlphaFoldDB" id="A0A9D3PXC2"/>
<evidence type="ECO:0000256" key="8">
    <source>
        <dbReference type="ARBA" id="ARBA00022664"/>
    </source>
</evidence>
<dbReference type="SMART" id="SM00908">
    <property type="entry name" value="Gal-bind_lectin"/>
    <property type="match status" value="1"/>
</dbReference>
<evidence type="ECO:0000313" key="23">
    <source>
        <dbReference type="Proteomes" id="UP001046870"/>
    </source>
</evidence>
<keyword evidence="14" id="KW-0389">IgE-binding protein</keyword>
<dbReference type="InterPro" id="IPR044156">
    <property type="entry name" value="Galectin-like"/>
</dbReference>
<dbReference type="Gene3D" id="2.60.120.200">
    <property type="match status" value="1"/>
</dbReference>
<keyword evidence="11" id="KW-0677">Repeat</keyword>
<accession>A0A9D3PXC2</accession>
<sequence length="244" mass="26941">NREPCDFHSDTQTNSLWPGHSSQGSGGAVWPCQPIPPSWPGQPTQPSCPGQQNLPTAPAWPGNPGQPGWPGQPGGQANYPGQPGWPSQNPSCTTQQWPGPPAGPLTVPYTMGLPRGVYDKLLITINGQVKANAKMFTVDFLRGNDIALHINPRFNEGGKQVIVRNHKVGERWGKEERDIQSHFPFIQGQPFEMKILCTYNEFRVAVNNIQVLEFKHRVRELNQINQVSIDNDITLSSVNVDTLP</sequence>
<feature type="compositionally biased region" description="Polar residues" evidence="20">
    <location>
        <begin position="85"/>
        <end position="97"/>
    </location>
</feature>
<keyword evidence="8" id="KW-0507">mRNA processing</keyword>
<dbReference type="GO" id="GO:0045087">
    <property type="term" value="P:innate immune response"/>
    <property type="evidence" value="ECO:0007669"/>
    <property type="project" value="UniProtKB-KW"/>
</dbReference>
<dbReference type="GO" id="GO:0048245">
    <property type="term" value="P:eosinophil chemotaxis"/>
    <property type="evidence" value="ECO:0007669"/>
    <property type="project" value="TreeGrafter"/>
</dbReference>
<keyword evidence="12" id="KW-0221">Differentiation</keyword>
<dbReference type="PANTHER" id="PTHR11346">
    <property type="entry name" value="GALECTIN"/>
    <property type="match status" value="1"/>
</dbReference>
<dbReference type="OrthoDB" id="8942303at2759"/>
<keyword evidence="17" id="KW-0508">mRNA splicing</keyword>
<evidence type="ECO:0000313" key="22">
    <source>
        <dbReference type="EMBL" id="KAG7467868.1"/>
    </source>
</evidence>
<dbReference type="GO" id="GO:0030154">
    <property type="term" value="P:cell differentiation"/>
    <property type="evidence" value="ECO:0007669"/>
    <property type="project" value="UniProtKB-KW"/>
</dbReference>
<dbReference type="GO" id="GO:0019863">
    <property type="term" value="F:IgE binding"/>
    <property type="evidence" value="ECO:0007669"/>
    <property type="project" value="UniProtKB-KW"/>
</dbReference>
<evidence type="ECO:0000259" key="21">
    <source>
        <dbReference type="PROSITE" id="PS51304"/>
    </source>
</evidence>
<evidence type="ECO:0000256" key="19">
    <source>
        <dbReference type="RuleBase" id="RU102079"/>
    </source>
</evidence>
<dbReference type="GO" id="GO:0043236">
    <property type="term" value="F:laminin binding"/>
    <property type="evidence" value="ECO:0007669"/>
    <property type="project" value="TreeGrafter"/>
</dbReference>
<keyword evidence="13" id="KW-0391">Immunity</keyword>
<keyword evidence="23" id="KW-1185">Reference proteome</keyword>
<feature type="compositionally biased region" description="Polar residues" evidence="20">
    <location>
        <begin position="41"/>
        <end position="55"/>
    </location>
</feature>
<evidence type="ECO:0000256" key="9">
    <source>
        <dbReference type="ARBA" id="ARBA00022728"/>
    </source>
</evidence>
<dbReference type="GO" id="GO:0001772">
    <property type="term" value="C:immunological synapse"/>
    <property type="evidence" value="ECO:0007669"/>
    <property type="project" value="TreeGrafter"/>
</dbReference>
<evidence type="ECO:0000256" key="5">
    <source>
        <dbReference type="ARBA" id="ARBA00022525"/>
    </source>
</evidence>
<dbReference type="GO" id="GO:0045806">
    <property type="term" value="P:negative regulation of endocytosis"/>
    <property type="evidence" value="ECO:0007669"/>
    <property type="project" value="TreeGrafter"/>
</dbReference>
<dbReference type="GO" id="GO:0005681">
    <property type="term" value="C:spliceosomal complex"/>
    <property type="evidence" value="ECO:0007669"/>
    <property type="project" value="UniProtKB-KW"/>
</dbReference>
<evidence type="ECO:0000256" key="6">
    <source>
        <dbReference type="ARBA" id="ARBA00022553"/>
    </source>
</evidence>
<keyword evidence="9" id="KW-0747">Spliceosome</keyword>
<dbReference type="GO" id="GO:0006397">
    <property type="term" value="P:mRNA processing"/>
    <property type="evidence" value="ECO:0007669"/>
    <property type="project" value="UniProtKB-KW"/>
</dbReference>
<comment type="caution">
    <text evidence="22">The sequence shown here is derived from an EMBL/GenBank/DDBJ whole genome shotgun (WGS) entry which is preliminary data.</text>
</comment>
<keyword evidence="10 19" id="KW-0430">Lectin</keyword>
<keyword evidence="15" id="KW-0007">Acetylation</keyword>
<comment type="subcellular location">
    <subcellularLocation>
        <location evidence="2">Cytoplasm</location>
    </subcellularLocation>
    <subcellularLocation>
        <location evidence="1">Nucleus</location>
    </subcellularLocation>
    <subcellularLocation>
        <location evidence="3">Secreted</location>
    </subcellularLocation>
</comment>
<dbReference type="GO" id="GO:0005737">
    <property type="term" value="C:cytoplasm"/>
    <property type="evidence" value="ECO:0007669"/>
    <property type="project" value="UniProtKB-SubCell"/>
</dbReference>
<keyword evidence="7" id="KW-0399">Innate immunity</keyword>
<keyword evidence="5" id="KW-0964">Secreted</keyword>
<keyword evidence="6" id="KW-0597">Phosphoprotein</keyword>
<dbReference type="SUPFAM" id="SSF49899">
    <property type="entry name" value="Concanavalin A-like lectins/glucanases"/>
    <property type="match status" value="1"/>
</dbReference>
<protein>
    <recommendedName>
        <fullName evidence="19">Galectin</fullName>
    </recommendedName>
</protein>
<evidence type="ECO:0000256" key="3">
    <source>
        <dbReference type="ARBA" id="ARBA00004613"/>
    </source>
</evidence>
<evidence type="ECO:0000256" key="7">
    <source>
        <dbReference type="ARBA" id="ARBA00022588"/>
    </source>
</evidence>
<dbReference type="GO" id="GO:0005615">
    <property type="term" value="C:extracellular space"/>
    <property type="evidence" value="ECO:0007669"/>
    <property type="project" value="TreeGrafter"/>
</dbReference>
<dbReference type="InterPro" id="IPR001079">
    <property type="entry name" value="Galectin_CRD"/>
</dbReference>
<evidence type="ECO:0000256" key="4">
    <source>
        <dbReference type="ARBA" id="ARBA00022490"/>
    </source>
</evidence>
<evidence type="ECO:0000256" key="1">
    <source>
        <dbReference type="ARBA" id="ARBA00004123"/>
    </source>
</evidence>
<evidence type="ECO:0000256" key="12">
    <source>
        <dbReference type="ARBA" id="ARBA00022782"/>
    </source>
</evidence>
<keyword evidence="4" id="KW-0963">Cytoplasm</keyword>
<dbReference type="FunFam" id="2.60.120.200:FF:000023">
    <property type="entry name" value="Galectin"/>
    <property type="match status" value="1"/>
</dbReference>
<feature type="compositionally biased region" description="Polar residues" evidence="20">
    <location>
        <begin position="10"/>
        <end position="23"/>
    </location>
</feature>
<dbReference type="GO" id="GO:0048030">
    <property type="term" value="F:disaccharide binding"/>
    <property type="evidence" value="ECO:0007669"/>
    <property type="project" value="TreeGrafter"/>
</dbReference>
<evidence type="ECO:0000256" key="15">
    <source>
        <dbReference type="ARBA" id="ARBA00022990"/>
    </source>
</evidence>
<dbReference type="GO" id="GO:0090280">
    <property type="term" value="P:positive regulation of calcium ion import"/>
    <property type="evidence" value="ECO:0007669"/>
    <property type="project" value="TreeGrafter"/>
</dbReference>
<evidence type="ECO:0000256" key="16">
    <source>
        <dbReference type="ARBA" id="ARBA00023157"/>
    </source>
</evidence>
<name>A0A9D3PXC2_MEGAT</name>
<dbReference type="GO" id="GO:0048246">
    <property type="term" value="P:macrophage chemotaxis"/>
    <property type="evidence" value="ECO:0007669"/>
    <property type="project" value="TreeGrafter"/>
</dbReference>
<proteinExistence type="predicted"/>
<evidence type="ECO:0000256" key="20">
    <source>
        <dbReference type="SAM" id="MobiDB-lite"/>
    </source>
</evidence>
<evidence type="ECO:0000256" key="11">
    <source>
        <dbReference type="ARBA" id="ARBA00022737"/>
    </source>
</evidence>
<dbReference type="Pfam" id="PF00337">
    <property type="entry name" value="Gal-bind_lectin"/>
    <property type="match status" value="1"/>
</dbReference>
<feature type="domain" description="Galectin" evidence="21">
    <location>
        <begin position="109"/>
        <end position="241"/>
    </location>
</feature>
<keyword evidence="16" id="KW-1015">Disulfide bond</keyword>
<feature type="region of interest" description="Disordered" evidence="20">
    <location>
        <begin position="1"/>
        <end position="103"/>
    </location>
</feature>
<reference evidence="22" key="1">
    <citation type="submission" date="2021-01" db="EMBL/GenBank/DDBJ databases">
        <authorList>
            <person name="Zahm M."/>
            <person name="Roques C."/>
            <person name="Cabau C."/>
            <person name="Klopp C."/>
            <person name="Donnadieu C."/>
            <person name="Jouanno E."/>
            <person name="Lampietro C."/>
            <person name="Louis A."/>
            <person name="Herpin A."/>
            <person name="Echchiki A."/>
            <person name="Berthelot C."/>
            <person name="Parey E."/>
            <person name="Roest-Crollius H."/>
            <person name="Braasch I."/>
            <person name="Postlethwait J."/>
            <person name="Bobe J."/>
            <person name="Montfort J."/>
            <person name="Bouchez O."/>
            <person name="Begum T."/>
            <person name="Mejri S."/>
            <person name="Adams A."/>
            <person name="Chen W.-J."/>
            <person name="Guiguen Y."/>
        </authorList>
    </citation>
    <scope>NUCLEOTIDE SEQUENCE</scope>
    <source>
        <strain evidence="22">YG-15Mar2019-1</strain>
        <tissue evidence="22">Brain</tissue>
    </source>
</reference>
<evidence type="ECO:0000256" key="17">
    <source>
        <dbReference type="ARBA" id="ARBA00023187"/>
    </source>
</evidence>
<dbReference type="EMBL" id="JAFDVH010000011">
    <property type="protein sequence ID" value="KAG7467868.1"/>
    <property type="molecule type" value="Genomic_DNA"/>
</dbReference>
<dbReference type="CDD" id="cd00070">
    <property type="entry name" value="GLECT"/>
    <property type="match status" value="1"/>
</dbReference>
<keyword evidence="18" id="KW-0539">Nucleus</keyword>
<dbReference type="Proteomes" id="UP001046870">
    <property type="component" value="Chromosome 11"/>
</dbReference>
<evidence type="ECO:0000256" key="10">
    <source>
        <dbReference type="ARBA" id="ARBA00022734"/>
    </source>
</evidence>
<evidence type="ECO:0000256" key="14">
    <source>
        <dbReference type="ARBA" id="ARBA00022972"/>
    </source>
</evidence>
<dbReference type="GO" id="GO:2001237">
    <property type="term" value="P:negative regulation of extrinsic apoptotic signaling pathway"/>
    <property type="evidence" value="ECO:0007669"/>
    <property type="project" value="TreeGrafter"/>
</dbReference>
<evidence type="ECO:0000256" key="18">
    <source>
        <dbReference type="ARBA" id="ARBA00023242"/>
    </source>
</evidence>
<gene>
    <name evidence="22" type="ORF">MATL_G00136750</name>
</gene>
<dbReference type="PANTHER" id="PTHR11346:SF26">
    <property type="entry name" value="GALECTIN-3"/>
    <property type="match status" value="1"/>
</dbReference>
<dbReference type="GO" id="GO:0002548">
    <property type="term" value="P:monocyte chemotaxis"/>
    <property type="evidence" value="ECO:0007669"/>
    <property type="project" value="TreeGrafter"/>
</dbReference>